<feature type="domain" description="DUF5048" evidence="1">
    <location>
        <begin position="220"/>
        <end position="319"/>
    </location>
</feature>
<evidence type="ECO:0000313" key="3">
    <source>
        <dbReference type="Proteomes" id="UP000823900"/>
    </source>
</evidence>
<comment type="caution">
    <text evidence="2">The sequence shown here is derived from an EMBL/GenBank/DDBJ whole genome shotgun (WGS) entry which is preliminary data.</text>
</comment>
<organism evidence="2 3">
    <name type="scientific">Candidatus Lachnoclostridium stercoravium</name>
    <dbReference type="NCBI Taxonomy" id="2838633"/>
    <lineage>
        <taxon>Bacteria</taxon>
        <taxon>Bacillati</taxon>
        <taxon>Bacillota</taxon>
        <taxon>Clostridia</taxon>
        <taxon>Lachnospirales</taxon>
        <taxon>Lachnospiraceae</taxon>
    </lineage>
</organism>
<proteinExistence type="predicted"/>
<dbReference type="AlphaFoldDB" id="A0A9D2KPA0"/>
<dbReference type="InterPro" id="IPR032489">
    <property type="entry name" value="DUF5048"/>
</dbReference>
<evidence type="ECO:0000259" key="1">
    <source>
        <dbReference type="Pfam" id="PF16467"/>
    </source>
</evidence>
<evidence type="ECO:0000313" key="2">
    <source>
        <dbReference type="EMBL" id="HJA72413.1"/>
    </source>
</evidence>
<protein>
    <submittedName>
        <fullName evidence="2">DUF5048 domain-containing protein</fullName>
    </submittedName>
</protein>
<gene>
    <name evidence="2" type="ORF">IAA07_12720</name>
</gene>
<dbReference type="Pfam" id="PF16467">
    <property type="entry name" value="DUF5048"/>
    <property type="match status" value="1"/>
</dbReference>
<reference evidence="2" key="2">
    <citation type="submission" date="2021-04" db="EMBL/GenBank/DDBJ databases">
        <authorList>
            <person name="Gilroy R."/>
        </authorList>
    </citation>
    <scope>NUCLEOTIDE SEQUENCE</scope>
    <source>
        <strain evidence="2">CHK178-16964</strain>
    </source>
</reference>
<dbReference type="EMBL" id="DWZA01000104">
    <property type="protein sequence ID" value="HJA72413.1"/>
    <property type="molecule type" value="Genomic_DNA"/>
</dbReference>
<accession>A0A9D2KPA0</accession>
<sequence>MIATLKSAGITEYVVEDIGKEVPYDLEFSTGSTYCDVWKKLCELYDSWEFFFDADGTFVWQEIPNCKDDPVVLDDTVLSGIVADEKAGSSFENIYNVTEVWGKTLELGGSDIYASAASYSGNVFQISSEGLSSWEDLDDLTQIGIRIPADNLAAPYFSINGFSAIPVLDGNGDPLAAGALKAGTDYVFRYRRKAGGSSAAALYLLGQYQCYGKYVENSPDCPFSVPNLGYEILQSLDYESLSDDSACYNQAQYLTYASTAMMDTVTLTTLIIPWLKVNEKVRYTARYSGETNEYIIKNFSWSAQTGTMTVTLYKFLESFSFVYGRRQKE</sequence>
<dbReference type="Proteomes" id="UP000823900">
    <property type="component" value="Unassembled WGS sequence"/>
</dbReference>
<reference evidence="2" key="1">
    <citation type="journal article" date="2021" name="PeerJ">
        <title>Extensive microbial diversity within the chicken gut microbiome revealed by metagenomics and culture.</title>
        <authorList>
            <person name="Gilroy R."/>
            <person name="Ravi A."/>
            <person name="Getino M."/>
            <person name="Pursley I."/>
            <person name="Horton D.L."/>
            <person name="Alikhan N.F."/>
            <person name="Baker D."/>
            <person name="Gharbi K."/>
            <person name="Hall N."/>
            <person name="Watson M."/>
            <person name="Adriaenssens E.M."/>
            <person name="Foster-Nyarko E."/>
            <person name="Jarju S."/>
            <person name="Secka A."/>
            <person name="Antonio M."/>
            <person name="Oren A."/>
            <person name="Chaudhuri R.R."/>
            <person name="La Ragione R."/>
            <person name="Hildebrand F."/>
            <person name="Pallen M.J."/>
        </authorList>
    </citation>
    <scope>NUCLEOTIDE SEQUENCE</scope>
    <source>
        <strain evidence="2">CHK178-16964</strain>
    </source>
</reference>
<name>A0A9D2KPA0_9FIRM</name>